<evidence type="ECO:0000313" key="1">
    <source>
        <dbReference type="EMBL" id="HIV24847.1"/>
    </source>
</evidence>
<dbReference type="Gene3D" id="2.40.128.20">
    <property type="match status" value="1"/>
</dbReference>
<comment type="caution">
    <text evidence="1">The sequence shown here is derived from an EMBL/GenBank/DDBJ whole genome shotgun (WGS) entry which is preliminary data.</text>
</comment>
<dbReference type="AlphaFoldDB" id="A0A9D1P1Z2"/>
<name>A0A9D1P1Z2_9FIRM</name>
<reference evidence="1" key="1">
    <citation type="submission" date="2020-10" db="EMBL/GenBank/DDBJ databases">
        <authorList>
            <person name="Gilroy R."/>
        </authorList>
    </citation>
    <scope>NUCLEOTIDE SEQUENCE</scope>
    <source>
        <strain evidence="1">CHK188-20938</strain>
    </source>
</reference>
<protein>
    <submittedName>
        <fullName evidence="1">DUF1934 domain-containing protein</fullName>
    </submittedName>
</protein>
<dbReference type="InterPro" id="IPR012674">
    <property type="entry name" value="Calycin"/>
</dbReference>
<sequence length="150" mass="17470">MEKNVIITIRGLQFVQNDEEVEPVEVVTPGEYYKKNGQHYLLFEESVEGFGETTHNLMKFRKDHLEVRKKGLVNVHMVFEENKKTLSYYQTPYGIMNMGIAATRIQMDEQKDNIDVRVDYALNLNENYVADCTIYMNVKSRDSGNFSLES</sequence>
<evidence type="ECO:0000313" key="2">
    <source>
        <dbReference type="Proteomes" id="UP000824169"/>
    </source>
</evidence>
<gene>
    <name evidence="1" type="ORF">IAB71_03525</name>
</gene>
<reference evidence="1" key="2">
    <citation type="journal article" date="2021" name="PeerJ">
        <title>Extensive microbial diversity within the chicken gut microbiome revealed by metagenomics and culture.</title>
        <authorList>
            <person name="Gilroy R."/>
            <person name="Ravi A."/>
            <person name="Getino M."/>
            <person name="Pursley I."/>
            <person name="Horton D.L."/>
            <person name="Alikhan N.F."/>
            <person name="Baker D."/>
            <person name="Gharbi K."/>
            <person name="Hall N."/>
            <person name="Watson M."/>
            <person name="Adriaenssens E.M."/>
            <person name="Foster-Nyarko E."/>
            <person name="Jarju S."/>
            <person name="Secka A."/>
            <person name="Antonio M."/>
            <person name="Oren A."/>
            <person name="Chaudhuri R.R."/>
            <person name="La Ragione R."/>
            <person name="Hildebrand F."/>
            <person name="Pallen M.J."/>
        </authorList>
    </citation>
    <scope>NUCLEOTIDE SEQUENCE</scope>
    <source>
        <strain evidence="1">CHK188-20938</strain>
    </source>
</reference>
<dbReference type="EMBL" id="DVOO01000011">
    <property type="protein sequence ID" value="HIV24847.1"/>
    <property type="molecule type" value="Genomic_DNA"/>
</dbReference>
<dbReference type="SUPFAM" id="SSF50814">
    <property type="entry name" value="Lipocalins"/>
    <property type="match status" value="1"/>
</dbReference>
<dbReference type="Proteomes" id="UP000824169">
    <property type="component" value="Unassembled WGS sequence"/>
</dbReference>
<dbReference type="Pfam" id="PF09148">
    <property type="entry name" value="DUF1934"/>
    <property type="match status" value="1"/>
</dbReference>
<organism evidence="1 2">
    <name type="scientific">Candidatus Scatomonas pullistercoris</name>
    <dbReference type="NCBI Taxonomy" id="2840920"/>
    <lineage>
        <taxon>Bacteria</taxon>
        <taxon>Bacillati</taxon>
        <taxon>Bacillota</taxon>
        <taxon>Clostridia</taxon>
        <taxon>Lachnospirales</taxon>
        <taxon>Lachnospiraceae</taxon>
        <taxon>Lachnospiraceae incertae sedis</taxon>
        <taxon>Candidatus Scatomonas</taxon>
    </lineage>
</organism>
<proteinExistence type="predicted"/>
<dbReference type="InterPro" id="IPR015231">
    <property type="entry name" value="DUF1934"/>
</dbReference>
<accession>A0A9D1P1Z2</accession>